<keyword evidence="3" id="KW-1185">Reference proteome</keyword>
<dbReference type="PANTHER" id="PTHR46737">
    <property type="entry name" value="OS02G0827600 PROTEIN"/>
    <property type="match status" value="1"/>
</dbReference>
<name>A0A8J4VB39_9ROSI</name>
<keyword evidence="1" id="KW-0175">Coiled coil</keyword>
<protein>
    <submittedName>
        <fullName evidence="2">Uncharacterized protein</fullName>
    </submittedName>
</protein>
<dbReference type="OrthoDB" id="6108017at2759"/>
<dbReference type="EMBL" id="JRKL02012673">
    <property type="protein sequence ID" value="KAF3944189.1"/>
    <property type="molecule type" value="Genomic_DNA"/>
</dbReference>
<evidence type="ECO:0000256" key="1">
    <source>
        <dbReference type="SAM" id="Coils"/>
    </source>
</evidence>
<accession>A0A8J4VB39</accession>
<reference evidence="2" key="1">
    <citation type="submission" date="2020-03" db="EMBL/GenBank/DDBJ databases">
        <title>Castanea mollissima Vanexum genome sequencing.</title>
        <authorList>
            <person name="Staton M."/>
        </authorList>
    </citation>
    <scope>NUCLEOTIDE SEQUENCE</scope>
    <source>
        <tissue evidence="2">Leaf</tissue>
    </source>
</reference>
<dbReference type="Pfam" id="PF12049">
    <property type="entry name" value="DUF3531"/>
    <property type="match status" value="1"/>
</dbReference>
<dbReference type="InterPro" id="IPR021920">
    <property type="entry name" value="DUF3531"/>
</dbReference>
<dbReference type="SUPFAM" id="SSF48445">
    <property type="entry name" value="14-3-3 protein"/>
    <property type="match status" value="1"/>
</dbReference>
<dbReference type="Gene3D" id="1.20.190.20">
    <property type="entry name" value="14-3-3 domain"/>
    <property type="match status" value="1"/>
</dbReference>
<dbReference type="Proteomes" id="UP000737018">
    <property type="component" value="Unassembled WGS sequence"/>
</dbReference>
<dbReference type="InterPro" id="IPR036815">
    <property type="entry name" value="14-3-3_dom_sf"/>
</dbReference>
<feature type="coiled-coil region" evidence="1">
    <location>
        <begin position="151"/>
        <end position="178"/>
    </location>
</feature>
<evidence type="ECO:0000313" key="3">
    <source>
        <dbReference type="Proteomes" id="UP000737018"/>
    </source>
</evidence>
<dbReference type="AlphaFoldDB" id="A0A8J4VB39"/>
<organism evidence="2 3">
    <name type="scientific">Castanea mollissima</name>
    <name type="common">Chinese chestnut</name>
    <dbReference type="NCBI Taxonomy" id="60419"/>
    <lineage>
        <taxon>Eukaryota</taxon>
        <taxon>Viridiplantae</taxon>
        <taxon>Streptophyta</taxon>
        <taxon>Embryophyta</taxon>
        <taxon>Tracheophyta</taxon>
        <taxon>Spermatophyta</taxon>
        <taxon>Magnoliopsida</taxon>
        <taxon>eudicotyledons</taxon>
        <taxon>Gunneridae</taxon>
        <taxon>Pentapetalae</taxon>
        <taxon>rosids</taxon>
        <taxon>fabids</taxon>
        <taxon>Fagales</taxon>
        <taxon>Fagaceae</taxon>
        <taxon>Castanea</taxon>
    </lineage>
</organism>
<gene>
    <name evidence="2" type="ORF">CMV_029323</name>
</gene>
<sequence>MYASYLQFFSTGGRHRHFFLAYVNYFNPLDSYIWFELYGAPSDRDVDLIGGVIQSWYVMGRLGAFNSAYLQVIHQKPKKTLKEITNDLCPVLSIQQLYRIRTMYWDDKYETHRSSHIKPPILQSETHMNRSDHQSKTMAMTPSACEENVYMAKLAEQAQRYKEMVEFMEKDSAAVESEELTVAE</sequence>
<proteinExistence type="predicted"/>
<evidence type="ECO:0000313" key="2">
    <source>
        <dbReference type="EMBL" id="KAF3944189.1"/>
    </source>
</evidence>
<dbReference type="PANTHER" id="PTHR46737:SF2">
    <property type="entry name" value="OS02G0827600 PROTEIN"/>
    <property type="match status" value="1"/>
</dbReference>
<comment type="caution">
    <text evidence="2">The sequence shown here is derived from an EMBL/GenBank/DDBJ whole genome shotgun (WGS) entry which is preliminary data.</text>
</comment>